<dbReference type="SMART" id="SM00980">
    <property type="entry name" value="THAP"/>
    <property type="match status" value="1"/>
</dbReference>
<dbReference type="GO" id="GO:0000978">
    <property type="term" value="F:RNA polymerase II cis-regulatory region sequence-specific DNA binding"/>
    <property type="evidence" value="ECO:0007669"/>
    <property type="project" value="TreeGrafter"/>
</dbReference>
<dbReference type="Pfam" id="PF12874">
    <property type="entry name" value="zf-met"/>
    <property type="match status" value="1"/>
</dbReference>
<dbReference type="InterPro" id="IPR013087">
    <property type="entry name" value="Znf_C2H2_type"/>
</dbReference>
<evidence type="ECO:0000256" key="9">
    <source>
        <dbReference type="PROSITE-ProRule" id="PRU00309"/>
    </source>
</evidence>
<dbReference type="PANTHER" id="PTHR24390:SF159">
    <property type="entry name" value="GROWTH FACTOR INDEPENDENT 1 TRANSCRIPTIONAL REPRESSOR"/>
    <property type="match status" value="1"/>
</dbReference>
<evidence type="ECO:0000256" key="1">
    <source>
        <dbReference type="ARBA" id="ARBA00004123"/>
    </source>
</evidence>
<dbReference type="GO" id="GO:0005634">
    <property type="term" value="C:nucleus"/>
    <property type="evidence" value="ECO:0007669"/>
    <property type="project" value="UniProtKB-SubCell"/>
</dbReference>
<dbReference type="PROSITE" id="PS00028">
    <property type="entry name" value="ZINC_FINGER_C2H2_1"/>
    <property type="match status" value="7"/>
</dbReference>
<dbReference type="Pfam" id="PF00096">
    <property type="entry name" value="zf-C2H2"/>
    <property type="match status" value="2"/>
</dbReference>
<name>A0A8J9VPN3_9NEOP</name>
<evidence type="ECO:0000313" key="12">
    <source>
        <dbReference type="EMBL" id="CAH0731000.1"/>
    </source>
</evidence>
<feature type="domain" description="C2H2-type" evidence="10">
    <location>
        <begin position="459"/>
        <end position="486"/>
    </location>
</feature>
<dbReference type="PANTHER" id="PTHR24390">
    <property type="entry name" value="ZINC FINGER PROTEIN"/>
    <property type="match status" value="1"/>
</dbReference>
<dbReference type="GO" id="GO:0003700">
    <property type="term" value="F:DNA-binding transcription factor activity"/>
    <property type="evidence" value="ECO:0007669"/>
    <property type="project" value="TreeGrafter"/>
</dbReference>
<keyword evidence="3" id="KW-0677">Repeat</keyword>
<dbReference type="SUPFAM" id="SSF57716">
    <property type="entry name" value="Glucocorticoid receptor-like (DNA-binding domain)"/>
    <property type="match status" value="1"/>
</dbReference>
<dbReference type="Proteomes" id="UP000838878">
    <property type="component" value="Chromosome 9"/>
</dbReference>
<dbReference type="EMBL" id="OV170229">
    <property type="protein sequence ID" value="CAH0731000.1"/>
    <property type="molecule type" value="Genomic_DNA"/>
</dbReference>
<keyword evidence="6 9" id="KW-0238">DNA-binding</keyword>
<dbReference type="SMART" id="SM00355">
    <property type="entry name" value="ZnF_C2H2"/>
    <property type="match status" value="11"/>
</dbReference>
<evidence type="ECO:0000259" key="10">
    <source>
        <dbReference type="PROSITE" id="PS50157"/>
    </source>
</evidence>
<comment type="subcellular location">
    <subcellularLocation>
        <location evidence="1">Nucleus</location>
    </subcellularLocation>
</comment>
<dbReference type="PROSITE" id="PS50950">
    <property type="entry name" value="ZF_THAP"/>
    <property type="match status" value="1"/>
</dbReference>
<evidence type="ECO:0000256" key="7">
    <source>
        <dbReference type="ARBA" id="ARBA00023242"/>
    </source>
</evidence>
<dbReference type="InterPro" id="IPR006612">
    <property type="entry name" value="THAP_Znf"/>
</dbReference>
<keyword evidence="4 8" id="KW-0863">Zinc-finger</keyword>
<keyword evidence="13" id="KW-1185">Reference proteome</keyword>
<dbReference type="PROSITE" id="PS50157">
    <property type="entry name" value="ZINC_FINGER_C2H2_2"/>
    <property type="match status" value="5"/>
</dbReference>
<dbReference type="InterPro" id="IPR036236">
    <property type="entry name" value="Znf_C2H2_sf"/>
</dbReference>
<dbReference type="OrthoDB" id="7852576at2759"/>
<keyword evidence="2" id="KW-0479">Metal-binding</keyword>
<evidence type="ECO:0000256" key="2">
    <source>
        <dbReference type="ARBA" id="ARBA00022723"/>
    </source>
</evidence>
<evidence type="ECO:0000256" key="3">
    <source>
        <dbReference type="ARBA" id="ARBA00022737"/>
    </source>
</evidence>
<reference evidence="12" key="1">
    <citation type="submission" date="2021-12" db="EMBL/GenBank/DDBJ databases">
        <authorList>
            <person name="Martin H S."/>
        </authorList>
    </citation>
    <scope>NUCLEOTIDE SEQUENCE</scope>
</reference>
<evidence type="ECO:0000256" key="8">
    <source>
        <dbReference type="PROSITE-ProRule" id="PRU00042"/>
    </source>
</evidence>
<gene>
    <name evidence="12" type="ORF">BINO364_LOCUS15917</name>
</gene>
<evidence type="ECO:0000256" key="5">
    <source>
        <dbReference type="ARBA" id="ARBA00022833"/>
    </source>
</evidence>
<dbReference type="Gene3D" id="3.30.160.60">
    <property type="entry name" value="Classic Zinc Finger"/>
    <property type="match status" value="4"/>
</dbReference>
<dbReference type="GO" id="GO:0008270">
    <property type="term" value="F:zinc ion binding"/>
    <property type="evidence" value="ECO:0007669"/>
    <property type="project" value="UniProtKB-KW"/>
</dbReference>
<proteinExistence type="predicted"/>
<evidence type="ECO:0000256" key="6">
    <source>
        <dbReference type="ARBA" id="ARBA00023125"/>
    </source>
</evidence>
<protein>
    <submittedName>
        <fullName evidence="12">Uncharacterized protein</fullName>
    </submittedName>
</protein>
<keyword evidence="5" id="KW-0862">Zinc</keyword>
<organism evidence="12 13">
    <name type="scientific">Brenthis ino</name>
    <name type="common">lesser marbled fritillary</name>
    <dbReference type="NCBI Taxonomy" id="405034"/>
    <lineage>
        <taxon>Eukaryota</taxon>
        <taxon>Metazoa</taxon>
        <taxon>Ecdysozoa</taxon>
        <taxon>Arthropoda</taxon>
        <taxon>Hexapoda</taxon>
        <taxon>Insecta</taxon>
        <taxon>Pterygota</taxon>
        <taxon>Neoptera</taxon>
        <taxon>Endopterygota</taxon>
        <taxon>Lepidoptera</taxon>
        <taxon>Glossata</taxon>
        <taxon>Ditrysia</taxon>
        <taxon>Papilionoidea</taxon>
        <taxon>Nymphalidae</taxon>
        <taxon>Heliconiinae</taxon>
        <taxon>Argynnini</taxon>
        <taxon>Brenthis</taxon>
    </lineage>
</organism>
<dbReference type="SUPFAM" id="SSF57667">
    <property type="entry name" value="beta-beta-alpha zinc fingers"/>
    <property type="match status" value="4"/>
</dbReference>
<keyword evidence="7" id="KW-0539">Nucleus</keyword>
<feature type="non-terminal residue" evidence="12">
    <location>
        <position position="682"/>
    </location>
</feature>
<dbReference type="SMART" id="SM00692">
    <property type="entry name" value="DM3"/>
    <property type="match status" value="1"/>
</dbReference>
<feature type="domain" description="C2H2-type" evidence="10">
    <location>
        <begin position="610"/>
        <end position="637"/>
    </location>
</feature>
<accession>A0A8J9VPN3</accession>
<dbReference type="GO" id="GO:0006357">
    <property type="term" value="P:regulation of transcription by RNA polymerase II"/>
    <property type="evidence" value="ECO:0007669"/>
    <property type="project" value="TreeGrafter"/>
</dbReference>
<evidence type="ECO:0000259" key="11">
    <source>
        <dbReference type="PROSITE" id="PS50950"/>
    </source>
</evidence>
<feature type="domain" description="C2H2-type" evidence="10">
    <location>
        <begin position="575"/>
        <end position="603"/>
    </location>
</feature>
<evidence type="ECO:0000313" key="13">
    <source>
        <dbReference type="Proteomes" id="UP000838878"/>
    </source>
</evidence>
<feature type="domain" description="C2H2-type" evidence="10">
    <location>
        <begin position="432"/>
        <end position="460"/>
    </location>
</feature>
<sequence>MPSDKECCIPGCKETKVLHGFPNPEKDIQRFNMWFNAIGGDLVGMDNKSIFKYRRVCHTHFELKYKCRYDRISKNAVPTLNMPGGPCTLNREPLQQIQDQLQSLQITSSNICCACLSVDRKLTPLCNVEDGVNNLFCLVSCDSEAYEVLCGKGTDDLHICWECKALMHRLSKFRDQACLAQKKLYGTINEIQCLSQLSTYFQSDYNDCITNEDTADYIEAIENATDNEQLEYIESDCDTEFILSNIESEVDKLDEEIEKDKIDTIEEIPDPDDLINEIIIDNNVNFTTIKMTKMEMLESLEQRKCVESFLEAEFKCEWCVEVYKDEMERHVHISEAHAKKPNHIKCDICTTYVRKRWFPEHRRDHYLKFHCHLCDFVAYNLLVILRHLKIGHAVWNMRGQMKKLRKRLYLKSPGLRPWEADVAPDARSTLGYKCSKCDEVFPTRNKRTLHMQRSHNDRNKCSICGKIFAGSYNLKNHEHIHKGTMPKQICPICGKSIRRDTMKYHMKVHSQREAAVCAPCGKTFVSDFGYQRHLRFSGQHGDALRIRCPICLKGFTTNMDRRDHVNYTHRGITIHKCSICDKVMSSERLLKRHLRFAHLGEKKVVHRRTYLCPVCGHVCRDSTALREHESLHTGIKTFTCELCDKKFRTCSTLYGHKRAVHRVVRKPKLLKHIEMDSGGAEE</sequence>
<feature type="domain" description="C2H2-type" evidence="10">
    <location>
        <begin position="638"/>
        <end position="666"/>
    </location>
</feature>
<dbReference type="AlphaFoldDB" id="A0A8J9VPN3"/>
<feature type="domain" description="THAP-type" evidence="11">
    <location>
        <begin position="1"/>
        <end position="81"/>
    </location>
</feature>
<evidence type="ECO:0000256" key="4">
    <source>
        <dbReference type="ARBA" id="ARBA00022771"/>
    </source>
</evidence>